<comment type="caution">
    <text evidence="6">The sequence shown here is derived from an EMBL/GenBank/DDBJ whole genome shotgun (WGS) entry which is preliminary data.</text>
</comment>
<name>A0A317ZMR6_9MICO</name>
<evidence type="ECO:0000313" key="6">
    <source>
        <dbReference type="EMBL" id="PXA67741.1"/>
    </source>
</evidence>
<dbReference type="PRINTS" id="PR00469">
    <property type="entry name" value="PNDRDTASEII"/>
</dbReference>
<gene>
    <name evidence="6" type="ORF">CTB96_13700</name>
</gene>
<dbReference type="Gene3D" id="3.50.50.60">
    <property type="entry name" value="FAD/NAD(P)-binding domain"/>
    <property type="match status" value="2"/>
</dbReference>
<evidence type="ECO:0000256" key="3">
    <source>
        <dbReference type="ARBA" id="ARBA00048132"/>
    </source>
</evidence>
<dbReference type="RefSeq" id="WP_110127417.1">
    <property type="nucleotide sequence ID" value="NZ_QHLY01000012.1"/>
</dbReference>
<feature type="region of interest" description="Disordered" evidence="4">
    <location>
        <begin position="1"/>
        <end position="20"/>
    </location>
</feature>
<dbReference type="InterPro" id="IPR023753">
    <property type="entry name" value="FAD/NAD-binding_dom"/>
</dbReference>
<evidence type="ECO:0000313" key="7">
    <source>
        <dbReference type="Proteomes" id="UP000246722"/>
    </source>
</evidence>
<evidence type="ECO:0000259" key="5">
    <source>
        <dbReference type="Pfam" id="PF07992"/>
    </source>
</evidence>
<accession>A0A317ZMR6</accession>
<sequence>MTTPGAPHPLSRPAHSTAQSHRVFPTTPESVVDVVIVGGGAAGLSAAVVLGRARRSVVVVDGGAPRNAPASGVHSFLTRDGLSPAELVRLGQDEARGYGVTVVSGQAVDTQRSAEGFTVTLGTGATVVGRRLVVATGLVDELPPVPGLADRWGRDVLHCPYCHGWEVRGQAIGILGVGPTSVHQALLFRQWSDDVTLFLHSGMLDTGGTLDERHGPTETEWEQLAARGIGVIIGPVESLVVQQDALTGVRLASGRVIPVQALVVAPTFTARTEFLAGLGVRSSPHPMGVGTHLETDDTGRVLSAGAVVPGVWAAGNAGNLMAQVVGAAAAGLSVATAINADLVQEEVALAVERYRRPFSAEAEARTTIAVLGERRHGVGAARQEERS</sequence>
<proteinExistence type="predicted"/>
<dbReference type="Proteomes" id="UP000246722">
    <property type="component" value="Unassembled WGS sequence"/>
</dbReference>
<dbReference type="AlphaFoldDB" id="A0A317ZMR6"/>
<dbReference type="GO" id="GO:0004791">
    <property type="term" value="F:thioredoxin-disulfide reductase (NADPH) activity"/>
    <property type="evidence" value="ECO:0007669"/>
    <property type="project" value="UniProtKB-EC"/>
</dbReference>
<evidence type="ECO:0000256" key="1">
    <source>
        <dbReference type="ARBA" id="ARBA00022630"/>
    </source>
</evidence>
<reference evidence="6 7" key="1">
    <citation type="submission" date="2018-05" db="EMBL/GenBank/DDBJ databases">
        <title>Genetic diversity of glacier-inhabiting Cryobacterium bacteria in China and description of Cryobacterium mengkeensis sp. nov. and Arthrobacter glacialis sp. nov.</title>
        <authorList>
            <person name="Liu Q."/>
            <person name="Xin Y.-H."/>
        </authorList>
    </citation>
    <scope>NUCLEOTIDE SEQUENCE [LARGE SCALE GENOMIC DNA]</scope>
    <source>
        <strain evidence="6 7">SK-1</strain>
    </source>
</reference>
<keyword evidence="2" id="KW-0560">Oxidoreductase</keyword>
<protein>
    <recommendedName>
        <fullName evidence="5">FAD/NAD(P)-binding domain-containing protein</fullName>
    </recommendedName>
</protein>
<dbReference type="PANTHER" id="PTHR48105">
    <property type="entry name" value="THIOREDOXIN REDUCTASE 1-RELATED-RELATED"/>
    <property type="match status" value="1"/>
</dbReference>
<dbReference type="OrthoDB" id="9786503at2"/>
<comment type="catalytic activity">
    <reaction evidence="3">
        <text>[thioredoxin]-dithiol + NADP(+) = [thioredoxin]-disulfide + NADPH + H(+)</text>
        <dbReference type="Rhea" id="RHEA:20345"/>
        <dbReference type="Rhea" id="RHEA-COMP:10698"/>
        <dbReference type="Rhea" id="RHEA-COMP:10700"/>
        <dbReference type="ChEBI" id="CHEBI:15378"/>
        <dbReference type="ChEBI" id="CHEBI:29950"/>
        <dbReference type="ChEBI" id="CHEBI:50058"/>
        <dbReference type="ChEBI" id="CHEBI:57783"/>
        <dbReference type="ChEBI" id="CHEBI:58349"/>
        <dbReference type="EC" id="1.8.1.9"/>
    </reaction>
</comment>
<dbReference type="PRINTS" id="PR00368">
    <property type="entry name" value="FADPNR"/>
</dbReference>
<feature type="domain" description="FAD/NAD(P)-binding" evidence="5">
    <location>
        <begin position="33"/>
        <end position="331"/>
    </location>
</feature>
<evidence type="ECO:0000256" key="4">
    <source>
        <dbReference type="SAM" id="MobiDB-lite"/>
    </source>
</evidence>
<keyword evidence="7" id="KW-1185">Reference proteome</keyword>
<keyword evidence="1" id="KW-0285">Flavoprotein</keyword>
<dbReference type="InterPro" id="IPR050097">
    <property type="entry name" value="Ferredoxin-NADP_redctase_2"/>
</dbReference>
<dbReference type="InterPro" id="IPR036188">
    <property type="entry name" value="FAD/NAD-bd_sf"/>
</dbReference>
<evidence type="ECO:0000256" key="2">
    <source>
        <dbReference type="ARBA" id="ARBA00023002"/>
    </source>
</evidence>
<organism evidence="6 7">
    <name type="scientific">Cryobacterium arcticum</name>
    <dbReference type="NCBI Taxonomy" id="670052"/>
    <lineage>
        <taxon>Bacteria</taxon>
        <taxon>Bacillati</taxon>
        <taxon>Actinomycetota</taxon>
        <taxon>Actinomycetes</taxon>
        <taxon>Micrococcales</taxon>
        <taxon>Microbacteriaceae</taxon>
        <taxon>Cryobacterium</taxon>
    </lineage>
</organism>
<dbReference type="Pfam" id="PF07992">
    <property type="entry name" value="Pyr_redox_2"/>
    <property type="match status" value="1"/>
</dbReference>
<dbReference type="SUPFAM" id="SSF51905">
    <property type="entry name" value="FAD/NAD(P)-binding domain"/>
    <property type="match status" value="1"/>
</dbReference>
<dbReference type="EMBL" id="QHLY01000012">
    <property type="protein sequence ID" value="PXA67741.1"/>
    <property type="molecule type" value="Genomic_DNA"/>
</dbReference>